<dbReference type="STRING" id="1227484.C471_07656"/>
<dbReference type="EMBL" id="AOJE01000025">
    <property type="protein sequence ID" value="ELZ40641.1"/>
    <property type="molecule type" value="Genomic_DNA"/>
</dbReference>
<organism evidence="1 2">
    <name type="scientific">Halorubrum saccharovorum DSM 1137</name>
    <dbReference type="NCBI Taxonomy" id="1227484"/>
    <lineage>
        <taxon>Archaea</taxon>
        <taxon>Methanobacteriati</taxon>
        <taxon>Methanobacteriota</taxon>
        <taxon>Stenosarchaea group</taxon>
        <taxon>Halobacteria</taxon>
        <taxon>Halobacteriales</taxon>
        <taxon>Haloferacaceae</taxon>
        <taxon>Halorubrum</taxon>
    </lineage>
</organism>
<name>M0DYS8_9EURY</name>
<accession>M0DYS8</accession>
<protein>
    <submittedName>
        <fullName evidence="1">Uncharacterized protein</fullName>
    </submittedName>
</protein>
<gene>
    <name evidence="1" type="ORF">C471_07656</name>
</gene>
<proteinExistence type="predicted"/>
<evidence type="ECO:0000313" key="2">
    <source>
        <dbReference type="Proteomes" id="UP000011514"/>
    </source>
</evidence>
<dbReference type="AlphaFoldDB" id="M0DYS8"/>
<dbReference type="PATRIC" id="fig|1227484.4.peg.1543"/>
<comment type="caution">
    <text evidence="1">The sequence shown here is derived from an EMBL/GenBank/DDBJ whole genome shotgun (WGS) entry which is preliminary data.</text>
</comment>
<reference evidence="1 2" key="1">
    <citation type="journal article" date="2014" name="PLoS Genet.">
        <title>Phylogenetically driven sequencing of extremely halophilic archaea reveals strategies for static and dynamic osmo-response.</title>
        <authorList>
            <person name="Becker E.A."/>
            <person name="Seitzer P.M."/>
            <person name="Tritt A."/>
            <person name="Larsen D."/>
            <person name="Krusor M."/>
            <person name="Yao A.I."/>
            <person name="Wu D."/>
            <person name="Madern D."/>
            <person name="Eisen J.A."/>
            <person name="Darling A.E."/>
            <person name="Facciotti M.T."/>
        </authorList>
    </citation>
    <scope>NUCLEOTIDE SEQUENCE [LARGE SCALE GENOMIC DNA]</scope>
    <source>
        <strain evidence="1 2">DSM 1137</strain>
    </source>
</reference>
<keyword evidence="2" id="KW-1185">Reference proteome</keyword>
<sequence>MIYGDAAAEDPGVLDQVSAAMDGFRGAMEGWVEQQRYDAEEADGVDAAAQSLTESINAQSSSEAPDGAVTWSEYLNSRVTADQDVQVIEVDMHMDGESATRYIIADYNTTDSTYNSVTAVQGTDRSVDRSVTLCGMAADQASEEVEAVVDGFISSDSMLTIDEVSRLNSQYGDHVAGDIDGLNDEIGADCSVGGSQ</sequence>
<evidence type="ECO:0000313" key="1">
    <source>
        <dbReference type="EMBL" id="ELZ40641.1"/>
    </source>
</evidence>
<dbReference type="Proteomes" id="UP000011514">
    <property type="component" value="Unassembled WGS sequence"/>
</dbReference>